<dbReference type="Proteomes" id="UP001184828">
    <property type="component" value="Unassembled WGS sequence"/>
</dbReference>
<gene>
    <name evidence="2" type="ORF">J2738_004165</name>
</gene>
<evidence type="ECO:0000259" key="1">
    <source>
        <dbReference type="Pfam" id="PF10074"/>
    </source>
</evidence>
<sequence length="183" mass="19342">MLHVRALTARSASDQRSFDLWRVPGRKRLALGGAGLTLLAEVSAQHLHASLAGDLADGTAYAVTVPLGPALRGQLDTFTVQAQALQGLSPAAGGVRAASRAELLHLRALQALDGTQAGASHRDIAQALFGLEAVALRWQADGELRAQVRHLLRRAEAYMRGGYLVLAGARRTAAQSPGDEPMR</sequence>
<reference evidence="2" key="1">
    <citation type="submission" date="2023-07" db="EMBL/GenBank/DDBJ databases">
        <title>Sorghum-associated microbial communities from plants grown in Nebraska, USA.</title>
        <authorList>
            <person name="Schachtman D."/>
        </authorList>
    </citation>
    <scope>NUCLEOTIDE SEQUENCE</scope>
    <source>
        <strain evidence="2">DS2114</strain>
    </source>
</reference>
<dbReference type="Pfam" id="PF10074">
    <property type="entry name" value="RovC_DNA-bd"/>
    <property type="match status" value="1"/>
</dbReference>
<accession>A0AAE3Y1X3</accession>
<protein>
    <recommendedName>
        <fullName evidence="1">T6SS Transcription factor RovC-like DNA binding domain-containing protein</fullName>
    </recommendedName>
</protein>
<proteinExistence type="predicted"/>
<evidence type="ECO:0000313" key="2">
    <source>
        <dbReference type="EMBL" id="MDR6428010.1"/>
    </source>
</evidence>
<evidence type="ECO:0000313" key="3">
    <source>
        <dbReference type="Proteomes" id="UP001184828"/>
    </source>
</evidence>
<organism evidence="2 3">
    <name type="scientific">Variovorax paradoxus</name>
    <dbReference type="NCBI Taxonomy" id="34073"/>
    <lineage>
        <taxon>Bacteria</taxon>
        <taxon>Pseudomonadati</taxon>
        <taxon>Pseudomonadota</taxon>
        <taxon>Betaproteobacteria</taxon>
        <taxon>Burkholderiales</taxon>
        <taxon>Comamonadaceae</taxon>
        <taxon>Variovorax</taxon>
    </lineage>
</organism>
<feature type="domain" description="T6SS Transcription factor RovC-like DNA binding" evidence="1">
    <location>
        <begin position="65"/>
        <end position="166"/>
    </location>
</feature>
<dbReference type="InterPro" id="IPR018754">
    <property type="entry name" value="RovC-like_DNA-bd"/>
</dbReference>
<dbReference type="AlphaFoldDB" id="A0AAE3Y1X3"/>
<comment type="caution">
    <text evidence="2">The sequence shown here is derived from an EMBL/GenBank/DDBJ whole genome shotgun (WGS) entry which is preliminary data.</text>
</comment>
<name>A0AAE3Y1X3_VARPD</name>
<dbReference type="EMBL" id="JAVDQZ010000006">
    <property type="protein sequence ID" value="MDR6428010.1"/>
    <property type="molecule type" value="Genomic_DNA"/>
</dbReference>